<dbReference type="OrthoDB" id="6782675at2759"/>
<dbReference type="AlphaFoldDB" id="A0A226D7L9"/>
<accession>A0A226D7L9</accession>
<protein>
    <recommendedName>
        <fullName evidence="1">Reverse transcriptase domain-containing protein</fullName>
    </recommendedName>
</protein>
<feature type="domain" description="Reverse transcriptase" evidence="1">
    <location>
        <begin position="342"/>
        <end position="583"/>
    </location>
</feature>
<name>A0A226D7L9_FOLCA</name>
<dbReference type="Proteomes" id="UP000198287">
    <property type="component" value="Unassembled WGS sequence"/>
</dbReference>
<dbReference type="InterPro" id="IPR043502">
    <property type="entry name" value="DNA/RNA_pol_sf"/>
</dbReference>
<comment type="caution">
    <text evidence="2">The sequence shown here is derived from an EMBL/GenBank/DDBJ whole genome shotgun (WGS) entry which is preliminary data.</text>
</comment>
<keyword evidence="3" id="KW-1185">Reference proteome</keyword>
<dbReference type="InterPro" id="IPR000477">
    <property type="entry name" value="RT_dom"/>
</dbReference>
<reference evidence="2 3" key="1">
    <citation type="submission" date="2015-12" db="EMBL/GenBank/DDBJ databases">
        <title>The genome of Folsomia candida.</title>
        <authorList>
            <person name="Faddeeva A."/>
            <person name="Derks M.F."/>
            <person name="Anvar Y."/>
            <person name="Smit S."/>
            <person name="Van Straalen N."/>
            <person name="Roelofs D."/>
        </authorList>
    </citation>
    <scope>NUCLEOTIDE SEQUENCE [LARGE SCALE GENOMIC DNA]</scope>
    <source>
        <strain evidence="2 3">VU population</strain>
        <tissue evidence="2">Whole body</tissue>
    </source>
</reference>
<dbReference type="PROSITE" id="PS50878">
    <property type="entry name" value="RT_POL"/>
    <property type="match status" value="1"/>
</dbReference>
<evidence type="ECO:0000313" key="2">
    <source>
        <dbReference type="EMBL" id="OXA40631.1"/>
    </source>
</evidence>
<gene>
    <name evidence="2" type="ORF">Fcan01_24580</name>
</gene>
<proteinExistence type="predicted"/>
<dbReference type="PANTHER" id="PTHR21301:SF10">
    <property type="entry name" value="REVERSE TRANSCRIPTASE DOMAIN-CONTAINING PROTEIN"/>
    <property type="match status" value="1"/>
</dbReference>
<dbReference type="GO" id="GO:0071897">
    <property type="term" value="P:DNA biosynthetic process"/>
    <property type="evidence" value="ECO:0007669"/>
    <property type="project" value="UniProtKB-ARBA"/>
</dbReference>
<dbReference type="EMBL" id="LNIX01000032">
    <property type="protein sequence ID" value="OXA40631.1"/>
    <property type="molecule type" value="Genomic_DNA"/>
</dbReference>
<dbReference type="CDD" id="cd00304">
    <property type="entry name" value="RT_like"/>
    <property type="match status" value="1"/>
</dbReference>
<sequence length="826" mass="96393">MIPETAEMSDHNILGGWKKFYDNLRKLRGEANEEIIYDIKRLESSYKQEIHLTNHIVFLRRCKKHGIIPKGLQLKEFPRRFGPHEKMSKMQQQTESRLLNCMININYTKSKHAQIDITKLRSSIRSSIPSLWNWLCNLMNTMRNAVHSKISRTQKEKFKALMEKNVDHFFGKIYQSNKDLLCKPTINNMSSRPLTKFEEQLLNLGLNFSLPVKNVGYAMCDTAATIELHMMNMELTDNQKNNIRTGVAKIMSQNIQKEKIKQRWETWIKNSIKSLLEDETICITKADKGNSVVIMDRNKYMEKMSTMIRTGPYTLLNHDSTPLYAKRVAEKCQELTEMKLLPENLLEKNPRSPIIYGAPKIHKKDIPLRPIVDYRCSPTYKLSKYLANIFTKVASHHEYTIKNSTEFVEELKKKKSRFGDKKVSFDVTSLFTMVPIPETLDYIKEKLESYPDLEKRTSLPIDDIMSLLKLCTSSSYFQFQDKYYQQNYGTTMGSPLSPIIAEFYLQKLELTKIKNNRSIYFWKRYVDDVFCIARSRNQEKILQDINSFHPSIQFKIEEEIDEKIPFLDIVVYSKNDYYLGHFIHRKQTQTCQYLNFRSYHPRAHKIGVIDTLLTRAIRLSDEEHVNDEIELTKIILMKNEYPASLINDRLARVKNKCLRPPNNKKDEEIKQRFILPCGGEVTSKIASYLRNRLDVDIGYLPGPKIGSIVCNAKQKFPKPRAGVYSIQCNSCPAVYIGETERDFMIRIAEHQNGIRRGSTTSPVAIHMLENDHQLDTNSFKLIVPENRKFFRKFKEALHIKNLPNKINISNGLNVNPIWCSALLNFL</sequence>
<evidence type="ECO:0000313" key="3">
    <source>
        <dbReference type="Proteomes" id="UP000198287"/>
    </source>
</evidence>
<dbReference type="OMA" id="NCMININ"/>
<dbReference type="InterPro" id="IPR058912">
    <property type="entry name" value="HTH_animal"/>
</dbReference>
<dbReference type="CDD" id="cd10442">
    <property type="entry name" value="GIY-YIG_PLEs"/>
    <property type="match status" value="1"/>
</dbReference>
<evidence type="ECO:0000259" key="1">
    <source>
        <dbReference type="PROSITE" id="PS50878"/>
    </source>
</evidence>
<organism evidence="2 3">
    <name type="scientific">Folsomia candida</name>
    <name type="common">Springtail</name>
    <dbReference type="NCBI Taxonomy" id="158441"/>
    <lineage>
        <taxon>Eukaryota</taxon>
        <taxon>Metazoa</taxon>
        <taxon>Ecdysozoa</taxon>
        <taxon>Arthropoda</taxon>
        <taxon>Hexapoda</taxon>
        <taxon>Collembola</taxon>
        <taxon>Entomobryomorpha</taxon>
        <taxon>Isotomoidea</taxon>
        <taxon>Isotomidae</taxon>
        <taxon>Proisotominae</taxon>
        <taxon>Folsomia</taxon>
    </lineage>
</organism>
<dbReference type="SUPFAM" id="SSF56672">
    <property type="entry name" value="DNA/RNA polymerases"/>
    <property type="match status" value="1"/>
</dbReference>
<dbReference type="PANTHER" id="PTHR21301">
    <property type="entry name" value="REVERSE TRANSCRIPTASE"/>
    <property type="match status" value="1"/>
</dbReference>
<dbReference type="Pfam" id="PF26215">
    <property type="entry name" value="HTH_animal"/>
    <property type="match status" value="1"/>
</dbReference>